<protein>
    <submittedName>
        <fullName evidence="1">Reverse transcriptase domain-containing protein</fullName>
    </submittedName>
</protein>
<reference evidence="1" key="1">
    <citation type="journal article" date="2019" name="Sci. Rep.">
        <title>Draft genome of Tanacetum cinerariifolium, the natural source of mosquito coil.</title>
        <authorList>
            <person name="Yamashiro T."/>
            <person name="Shiraishi A."/>
            <person name="Satake H."/>
            <person name="Nakayama K."/>
        </authorList>
    </citation>
    <scope>NUCLEOTIDE SEQUENCE</scope>
</reference>
<organism evidence="1">
    <name type="scientific">Tanacetum cinerariifolium</name>
    <name type="common">Dalmatian daisy</name>
    <name type="synonym">Chrysanthemum cinerariifolium</name>
    <dbReference type="NCBI Taxonomy" id="118510"/>
    <lineage>
        <taxon>Eukaryota</taxon>
        <taxon>Viridiplantae</taxon>
        <taxon>Streptophyta</taxon>
        <taxon>Embryophyta</taxon>
        <taxon>Tracheophyta</taxon>
        <taxon>Spermatophyta</taxon>
        <taxon>Magnoliopsida</taxon>
        <taxon>eudicotyledons</taxon>
        <taxon>Gunneridae</taxon>
        <taxon>Pentapetalae</taxon>
        <taxon>asterids</taxon>
        <taxon>campanulids</taxon>
        <taxon>Asterales</taxon>
        <taxon>Asteraceae</taxon>
        <taxon>Asteroideae</taxon>
        <taxon>Anthemideae</taxon>
        <taxon>Anthemidinae</taxon>
        <taxon>Tanacetum</taxon>
    </lineage>
</organism>
<keyword evidence="1" id="KW-0695">RNA-directed DNA polymerase</keyword>
<accession>A0A699XKZ7</accession>
<comment type="caution">
    <text evidence="1">The sequence shown here is derived from an EMBL/GenBank/DDBJ whole genome shotgun (WGS) entry which is preliminary data.</text>
</comment>
<gene>
    <name evidence="1" type="ORF">Tci_932534</name>
</gene>
<keyword evidence="1" id="KW-0808">Transferase</keyword>
<dbReference type="AlphaFoldDB" id="A0A699XKZ7"/>
<feature type="non-terminal residue" evidence="1">
    <location>
        <position position="1"/>
    </location>
</feature>
<evidence type="ECO:0000313" key="1">
    <source>
        <dbReference type="EMBL" id="GFD60565.1"/>
    </source>
</evidence>
<dbReference type="EMBL" id="BKCJ011879484">
    <property type="protein sequence ID" value="GFD60565.1"/>
    <property type="molecule type" value="Genomic_DNA"/>
</dbReference>
<dbReference type="GO" id="GO:0003964">
    <property type="term" value="F:RNA-directed DNA polymerase activity"/>
    <property type="evidence" value="ECO:0007669"/>
    <property type="project" value="UniProtKB-KW"/>
</dbReference>
<proteinExistence type="predicted"/>
<keyword evidence="1" id="KW-0548">Nucleotidyltransferase</keyword>
<sequence>DTFLSLDDSISSGIDNDIYNLERDIVFLEELLNDDPTPDLPHPLLVFEVNETVKIKTSFEDPPDLELKDLPPHL</sequence>
<name>A0A699XKZ7_TANCI</name>
<feature type="non-terminal residue" evidence="1">
    <location>
        <position position="74"/>
    </location>
</feature>